<dbReference type="InterPro" id="IPR005297">
    <property type="entry name" value="Lipoprotein_repeat"/>
</dbReference>
<evidence type="ECO:0000313" key="3">
    <source>
        <dbReference type="Proteomes" id="UP000186132"/>
    </source>
</evidence>
<dbReference type="PROSITE" id="PS51257">
    <property type="entry name" value="PROKAR_LIPOPROTEIN"/>
    <property type="match status" value="1"/>
</dbReference>
<proteinExistence type="predicted"/>
<organism evidence="2 3">
    <name type="scientific">Jatrophihabitans endophyticus</name>
    <dbReference type="NCBI Taxonomy" id="1206085"/>
    <lineage>
        <taxon>Bacteria</taxon>
        <taxon>Bacillati</taxon>
        <taxon>Actinomycetota</taxon>
        <taxon>Actinomycetes</taxon>
        <taxon>Jatrophihabitantales</taxon>
        <taxon>Jatrophihabitantaceae</taxon>
        <taxon>Jatrophihabitans</taxon>
    </lineage>
</organism>
<dbReference type="PANTHER" id="PTHR39335">
    <property type="entry name" value="BLL4220 PROTEIN"/>
    <property type="match status" value="1"/>
</dbReference>
<dbReference type="AlphaFoldDB" id="A0A1M5CSW9"/>
<gene>
    <name evidence="2" type="ORF">SAMN05443575_0342</name>
</gene>
<dbReference type="RefSeq" id="WP_084180597.1">
    <property type="nucleotide sequence ID" value="NZ_FQVU01000001.1"/>
</dbReference>
<dbReference type="Pfam" id="PF03640">
    <property type="entry name" value="Lipoprotein_15"/>
    <property type="match status" value="2"/>
</dbReference>
<dbReference type="GO" id="GO:0043448">
    <property type="term" value="P:alkane catabolic process"/>
    <property type="evidence" value="ECO:0007669"/>
    <property type="project" value="TreeGrafter"/>
</dbReference>
<name>A0A1M5CSW9_9ACTN</name>
<dbReference type="EMBL" id="FQVU01000001">
    <property type="protein sequence ID" value="SHF57844.1"/>
    <property type="molecule type" value="Genomic_DNA"/>
</dbReference>
<keyword evidence="2" id="KW-0449">Lipoprotein</keyword>
<protein>
    <submittedName>
        <fullName evidence="2">Predicted lipoprotein with conserved Yx(FWY)xxD motif</fullName>
    </submittedName>
</protein>
<evidence type="ECO:0000256" key="1">
    <source>
        <dbReference type="SAM" id="SignalP"/>
    </source>
</evidence>
<dbReference type="OrthoDB" id="597632at2"/>
<sequence length="174" mass="17562">MSAVARSRSRALATLGAVALAAGCGSAATPVGDPVLGQRAAGAVTIRTAVVPGVGRVLADGAGHVLYMFPPDAKQRVSCVGACAGTWPPVAIAAGRTPRAAAGARQDYLGTLADPNTGARIVTYHRYPLYRYAGDTEPGTARGQALTLNGGPWYVVDVAGTPVTAPARTPAGRR</sequence>
<accession>A0A1M5CSW9</accession>
<feature type="chain" id="PRO_5012702711" evidence="1">
    <location>
        <begin position="28"/>
        <end position="174"/>
    </location>
</feature>
<feature type="signal peptide" evidence="1">
    <location>
        <begin position="1"/>
        <end position="27"/>
    </location>
</feature>
<dbReference type="PANTHER" id="PTHR39335:SF1">
    <property type="entry name" value="BLL4220 PROTEIN"/>
    <property type="match status" value="1"/>
</dbReference>
<dbReference type="Proteomes" id="UP000186132">
    <property type="component" value="Unassembled WGS sequence"/>
</dbReference>
<reference evidence="2 3" key="1">
    <citation type="submission" date="2016-11" db="EMBL/GenBank/DDBJ databases">
        <authorList>
            <person name="Jaros S."/>
            <person name="Januszkiewicz K."/>
            <person name="Wedrychowicz H."/>
        </authorList>
    </citation>
    <scope>NUCLEOTIDE SEQUENCE [LARGE SCALE GENOMIC DNA]</scope>
    <source>
        <strain evidence="2 3">DSM 45627</strain>
    </source>
</reference>
<dbReference type="STRING" id="1206085.SAMN05443575_0342"/>
<keyword evidence="1" id="KW-0732">Signal</keyword>
<evidence type="ECO:0000313" key="2">
    <source>
        <dbReference type="EMBL" id="SHF57844.1"/>
    </source>
</evidence>
<keyword evidence="3" id="KW-1185">Reference proteome</keyword>